<accession>A0A2R5G5D1</accession>
<dbReference type="AlphaFoldDB" id="A0A2R5G5D1"/>
<dbReference type="OrthoDB" id="2015991at2759"/>
<protein>
    <submittedName>
        <fullName evidence="2">Peptidyl serine alpha-galactosyltransferase</fullName>
    </submittedName>
</protein>
<evidence type="ECO:0000313" key="2">
    <source>
        <dbReference type="EMBL" id="GBG26236.1"/>
    </source>
</evidence>
<keyword evidence="1" id="KW-0472">Membrane</keyword>
<proteinExistence type="predicted"/>
<reference evidence="2 3" key="1">
    <citation type="submission" date="2017-12" db="EMBL/GenBank/DDBJ databases">
        <title>Sequencing, de novo assembly and annotation of complete genome of a new Thraustochytrid species, strain FCC1311.</title>
        <authorList>
            <person name="Sedici K."/>
            <person name="Godart F."/>
            <person name="Aiese Cigliano R."/>
            <person name="Sanseverino W."/>
            <person name="Barakat M."/>
            <person name="Ortet P."/>
            <person name="Marechal E."/>
            <person name="Cagnac O."/>
            <person name="Amato A."/>
        </authorList>
    </citation>
    <scope>NUCLEOTIDE SEQUENCE [LARGE SCALE GENOMIC DNA]</scope>
</reference>
<dbReference type="InterPro" id="IPR044845">
    <property type="entry name" value="HPAT/SRGT1-like"/>
</dbReference>
<name>A0A2R5G5D1_9STRA</name>
<dbReference type="EMBL" id="BEYU01000019">
    <property type="protein sequence ID" value="GBG26236.1"/>
    <property type="molecule type" value="Genomic_DNA"/>
</dbReference>
<keyword evidence="2" id="KW-0328">Glycosyltransferase</keyword>
<gene>
    <name evidence="2" type="ORF">FCC1311_024572</name>
</gene>
<organism evidence="2 3">
    <name type="scientific">Hondaea fermentalgiana</name>
    <dbReference type="NCBI Taxonomy" id="2315210"/>
    <lineage>
        <taxon>Eukaryota</taxon>
        <taxon>Sar</taxon>
        <taxon>Stramenopiles</taxon>
        <taxon>Bigyra</taxon>
        <taxon>Labyrinthulomycetes</taxon>
        <taxon>Thraustochytrida</taxon>
        <taxon>Thraustochytriidae</taxon>
        <taxon>Hondaea</taxon>
    </lineage>
</organism>
<dbReference type="InParanoid" id="A0A2R5G5D1"/>
<keyword evidence="1" id="KW-0812">Transmembrane</keyword>
<keyword evidence="1" id="KW-1133">Transmembrane helix</keyword>
<dbReference type="PANTHER" id="PTHR31485">
    <property type="entry name" value="PEPTIDYL SERINE ALPHA-GALACTOSYLTRANSFERASE"/>
    <property type="match status" value="1"/>
</dbReference>
<feature type="transmembrane region" description="Helical" evidence="1">
    <location>
        <begin position="35"/>
        <end position="56"/>
    </location>
</feature>
<evidence type="ECO:0000313" key="3">
    <source>
        <dbReference type="Proteomes" id="UP000241890"/>
    </source>
</evidence>
<keyword evidence="2" id="KW-0808">Transferase</keyword>
<dbReference type="GO" id="GO:0016757">
    <property type="term" value="F:glycosyltransferase activity"/>
    <property type="evidence" value="ECO:0007669"/>
    <property type="project" value="UniProtKB-KW"/>
</dbReference>
<dbReference type="PANTHER" id="PTHR31485:SF7">
    <property type="entry name" value="PEPTIDYL SERINE ALPHA-GALACTOSYLTRANSFERASE"/>
    <property type="match status" value="1"/>
</dbReference>
<sequence length="562" mass="62638">MNELRTAAAGMMPHAASDTEASKYRLKGWRLRKTVAAWAGVLVLVVVGAFALYGSAYAGPSMNELNAAQAGVPPAQATRSGALRAPLTQEKTHANVFSTSDQAVNDAYPVGFARVPRLVHGPRHPDDGKLHIIFSSGCNYFQHWQSELLLATAKLVGQRGRITRIVSGCHDRSAETIQHRHQTFPAGKNDLLVPMLELNRSVNDEFGLYVTPSFEGARDFPWINKPSSIEYFMTHARPELDRLGETVVAILDPDFVFLRPLSQSETDPQDIIASRGQDTNPARNSPIDWVRRGRPVAQRYGLEGHWASYGRDSLLKIIGDANSPALSYTKSEAARDTSVGPPLMLHVDDLAVLSKLWAKYMLPVLERGKDILADMWAYSIASAHLGLRHTTLDHYMVSVHGKSGQGYTFVDEYSDLSCQNPLSTPGARLPVFIHMASNYKAPDPKVGPWMFHKGHVPADILDCKSPLIIQPPDDLWRITDNWKAKQNAWMLCHIIFNLNRVASLYKAKFCPQGFEDRQLIKLIQSKNRDRSCSQRNDKWCYPLAQIEGLPINWRSALRDGSA</sequence>
<comment type="caution">
    <text evidence="2">The sequence shown here is derived from an EMBL/GenBank/DDBJ whole genome shotgun (WGS) entry which is preliminary data.</text>
</comment>
<dbReference type="Proteomes" id="UP000241890">
    <property type="component" value="Unassembled WGS sequence"/>
</dbReference>
<evidence type="ECO:0000256" key="1">
    <source>
        <dbReference type="SAM" id="Phobius"/>
    </source>
</evidence>
<keyword evidence="3" id="KW-1185">Reference proteome</keyword>